<dbReference type="AlphaFoldDB" id="A0A9P9L7F9"/>
<dbReference type="Proteomes" id="UP000736672">
    <property type="component" value="Unassembled WGS sequence"/>
</dbReference>
<evidence type="ECO:0000256" key="1">
    <source>
        <dbReference type="SAM" id="MobiDB-lite"/>
    </source>
</evidence>
<proteinExistence type="predicted"/>
<keyword evidence="3" id="KW-1185">Reference proteome</keyword>
<evidence type="ECO:0000313" key="3">
    <source>
        <dbReference type="Proteomes" id="UP000736672"/>
    </source>
</evidence>
<feature type="region of interest" description="Disordered" evidence="1">
    <location>
        <begin position="90"/>
        <end position="117"/>
    </location>
</feature>
<organism evidence="2 3">
    <name type="scientific">Fusarium solani</name>
    <name type="common">Filamentous fungus</name>
    <dbReference type="NCBI Taxonomy" id="169388"/>
    <lineage>
        <taxon>Eukaryota</taxon>
        <taxon>Fungi</taxon>
        <taxon>Dikarya</taxon>
        <taxon>Ascomycota</taxon>
        <taxon>Pezizomycotina</taxon>
        <taxon>Sordariomycetes</taxon>
        <taxon>Hypocreomycetidae</taxon>
        <taxon>Hypocreales</taxon>
        <taxon>Nectriaceae</taxon>
        <taxon>Fusarium</taxon>
        <taxon>Fusarium solani species complex</taxon>
    </lineage>
</organism>
<name>A0A9P9L7F9_FUSSL</name>
<protein>
    <submittedName>
        <fullName evidence="2">Uncharacterized protein</fullName>
    </submittedName>
</protein>
<accession>A0A9P9L7F9</accession>
<gene>
    <name evidence="2" type="ORF">B0J15DRAFT_540608</name>
</gene>
<dbReference type="EMBL" id="JAGTJS010000001">
    <property type="protein sequence ID" value="KAH7275596.1"/>
    <property type="molecule type" value="Genomic_DNA"/>
</dbReference>
<sequence length="251" mass="27411">MESPHWLQGTVPFAQAQLIGYFRHAPETRSLFPASQANESRLRVPSCGGRAHNSFETGCLGRFALAKVAHQFHHTRLVFVAGANFQWPPLTSSSPPPSRQPDATSSQQNQSQPPAGLFASWAGTGWQTASSPYVPDSLQKWSSSFCLLENLVKPPPDSFASRSYRNARLLVSAHQRNKTRKSRKTSMVSLFGPDIAHPPALVLSFSAFRVSTTSHPRAPGGLAHASEPKGFPLVSLAIRNFRAFSPRSPLT</sequence>
<feature type="compositionally biased region" description="Polar residues" evidence="1">
    <location>
        <begin position="102"/>
        <end position="113"/>
    </location>
</feature>
<comment type="caution">
    <text evidence="2">The sequence shown here is derived from an EMBL/GenBank/DDBJ whole genome shotgun (WGS) entry which is preliminary data.</text>
</comment>
<evidence type="ECO:0000313" key="2">
    <source>
        <dbReference type="EMBL" id="KAH7275596.1"/>
    </source>
</evidence>
<reference evidence="2" key="1">
    <citation type="journal article" date="2021" name="Nat. Commun.">
        <title>Genetic determinants of endophytism in the Arabidopsis root mycobiome.</title>
        <authorList>
            <person name="Mesny F."/>
            <person name="Miyauchi S."/>
            <person name="Thiergart T."/>
            <person name="Pickel B."/>
            <person name="Atanasova L."/>
            <person name="Karlsson M."/>
            <person name="Huettel B."/>
            <person name="Barry K.W."/>
            <person name="Haridas S."/>
            <person name="Chen C."/>
            <person name="Bauer D."/>
            <person name="Andreopoulos W."/>
            <person name="Pangilinan J."/>
            <person name="LaButti K."/>
            <person name="Riley R."/>
            <person name="Lipzen A."/>
            <person name="Clum A."/>
            <person name="Drula E."/>
            <person name="Henrissat B."/>
            <person name="Kohler A."/>
            <person name="Grigoriev I.V."/>
            <person name="Martin F.M."/>
            <person name="Hacquard S."/>
        </authorList>
    </citation>
    <scope>NUCLEOTIDE SEQUENCE</scope>
    <source>
        <strain evidence="2">FSSC 5 MPI-SDFR-AT-0091</strain>
    </source>
</reference>